<dbReference type="PROSITE" id="PS51180">
    <property type="entry name" value="BRO1"/>
    <property type="match status" value="1"/>
</dbReference>
<evidence type="ECO:0000313" key="3">
    <source>
        <dbReference type="EMBL" id="GME78012.1"/>
    </source>
</evidence>
<dbReference type="EMBL" id="BSXN01002914">
    <property type="protein sequence ID" value="GME78012.1"/>
    <property type="molecule type" value="Genomic_DNA"/>
</dbReference>
<sequence length="504" mass="57395">MSNLLHIPLLKTDRIDLSSVLRKIIDEEFLQTSVSFENDIKTISSSRNLIVDLSPDTVGLENLDSYYQQLEIIESKFPSDLIDFPWYGTLGYRVTGPFAIRSLEYERINIIYCMASVYSHLGCNYSSDSENGLKIACQRFQEAAGCFEFIITILQSFEKKNKLGNVAIPLELRHETILALKYLMLAQAQETIWKKSVIDNMKDSVISKLSMGISDLYNSCYISANKTVSFTKKWLNHIKVKRYHFSSASYYRRSLVEVSAGNFGLEIGYLKSAASEIKNIINIKESDVSLPNTIADVKNLSQVINNTLRVSERDNDLIHLQLIPSRNELPLVEKVVLVKENLVKALRPVSGAAISEKKLFDSLLPFIIIQSAQSFKERLEEYVEKNIKDELINLNKGLNTFITENKIQSTIDLMQKTNSLPESKLEHMEEINSLGGTKYLFNGMNDLNNFRNQADSLLKGCWEKLNVEAKEDEFLRSKFGPERWISSPSAHVSQEITNKLKKLV</sequence>
<protein>
    <submittedName>
        <fullName evidence="3">Unnamed protein product</fullName>
    </submittedName>
</protein>
<evidence type="ECO:0000313" key="4">
    <source>
        <dbReference type="Proteomes" id="UP001165120"/>
    </source>
</evidence>
<dbReference type="Pfam" id="PF13949">
    <property type="entry name" value="ALIX_LYPXL_bnd"/>
    <property type="match status" value="1"/>
</dbReference>
<dbReference type="InterPro" id="IPR004328">
    <property type="entry name" value="BRO1_dom"/>
</dbReference>
<evidence type="ECO:0000256" key="1">
    <source>
        <dbReference type="ARBA" id="ARBA00038154"/>
    </source>
</evidence>
<dbReference type="PANTHER" id="PTHR23030:SF39">
    <property type="entry name" value="PROGRAMMED CELL DEATH 6-INTERACTING PROTEIN"/>
    <property type="match status" value="1"/>
</dbReference>
<dbReference type="Gene3D" id="1.25.40.280">
    <property type="entry name" value="alix/aip1 like domains"/>
    <property type="match status" value="1"/>
</dbReference>
<dbReference type="AlphaFoldDB" id="A0A9W6T5X1"/>
<keyword evidence="4" id="KW-1185">Reference proteome</keyword>
<organism evidence="3 4">
    <name type="scientific">Candida boidinii</name>
    <name type="common">Yeast</name>
    <dbReference type="NCBI Taxonomy" id="5477"/>
    <lineage>
        <taxon>Eukaryota</taxon>
        <taxon>Fungi</taxon>
        <taxon>Dikarya</taxon>
        <taxon>Ascomycota</taxon>
        <taxon>Saccharomycotina</taxon>
        <taxon>Pichiomycetes</taxon>
        <taxon>Pichiales</taxon>
        <taxon>Pichiaceae</taxon>
        <taxon>Ogataea</taxon>
        <taxon>Ogataea/Candida clade</taxon>
    </lineage>
</organism>
<dbReference type="PANTHER" id="PTHR23030">
    <property type="entry name" value="PCD6 INTERACTING PROTEIN-RELATED"/>
    <property type="match status" value="1"/>
</dbReference>
<dbReference type="Pfam" id="PF03097">
    <property type="entry name" value="BRO1"/>
    <property type="match status" value="1"/>
</dbReference>
<accession>A0A9W6T5X1</accession>
<name>A0A9W6T5X1_CANBO</name>
<evidence type="ECO:0000259" key="2">
    <source>
        <dbReference type="PROSITE" id="PS51180"/>
    </source>
</evidence>
<reference evidence="3" key="1">
    <citation type="submission" date="2023-04" db="EMBL/GenBank/DDBJ databases">
        <title>Candida boidinii NBRC 10035.</title>
        <authorList>
            <person name="Ichikawa N."/>
            <person name="Sato H."/>
            <person name="Tonouchi N."/>
        </authorList>
    </citation>
    <scope>NUCLEOTIDE SEQUENCE</scope>
    <source>
        <strain evidence="3">NBRC 10035</strain>
    </source>
</reference>
<feature type="domain" description="BRO1" evidence="2">
    <location>
        <begin position="3"/>
        <end position="398"/>
    </location>
</feature>
<dbReference type="Gene3D" id="1.20.120.560">
    <property type="entry name" value="alix/aip1 in complex with the ypdl late domain"/>
    <property type="match status" value="1"/>
</dbReference>
<dbReference type="InterPro" id="IPR038499">
    <property type="entry name" value="BRO1_sf"/>
</dbReference>
<dbReference type="Proteomes" id="UP001165120">
    <property type="component" value="Unassembled WGS sequence"/>
</dbReference>
<gene>
    <name evidence="3" type="ORF">Cboi02_000569300</name>
</gene>
<comment type="similarity">
    <text evidence="1">Belongs to the palA/RIM20 family.</text>
</comment>
<dbReference type="InterPro" id="IPR025304">
    <property type="entry name" value="ALIX_V_dom"/>
</dbReference>
<dbReference type="SMART" id="SM01041">
    <property type="entry name" value="BRO1"/>
    <property type="match status" value="1"/>
</dbReference>
<proteinExistence type="inferred from homology"/>
<dbReference type="Gene3D" id="1.20.140.50">
    <property type="entry name" value="alix/aip1 like domains"/>
    <property type="match status" value="1"/>
</dbReference>
<comment type="caution">
    <text evidence="3">The sequence shown here is derived from an EMBL/GenBank/DDBJ whole genome shotgun (WGS) entry which is preliminary data.</text>
</comment>
<dbReference type="GO" id="GO:0005768">
    <property type="term" value="C:endosome"/>
    <property type="evidence" value="ECO:0007669"/>
    <property type="project" value="TreeGrafter"/>
</dbReference>